<dbReference type="Proteomes" id="UP000545606">
    <property type="component" value="Unassembled WGS sequence"/>
</dbReference>
<evidence type="ECO:0000256" key="4">
    <source>
        <dbReference type="ARBA" id="ARBA00023163"/>
    </source>
</evidence>
<dbReference type="PROSITE" id="PS50931">
    <property type="entry name" value="HTH_LYSR"/>
    <property type="match status" value="1"/>
</dbReference>
<dbReference type="FunFam" id="1.10.10.10:FF:000001">
    <property type="entry name" value="LysR family transcriptional regulator"/>
    <property type="match status" value="1"/>
</dbReference>
<dbReference type="EMBL" id="JACERN010000024">
    <property type="protein sequence ID" value="MBA4708445.1"/>
    <property type="molecule type" value="Genomic_DNA"/>
</dbReference>
<feature type="domain" description="HTH lysR-type" evidence="5">
    <location>
        <begin position="1"/>
        <end position="53"/>
    </location>
</feature>
<organism evidence="6 7">
    <name type="scientific">Aquitalea aquatica</name>
    <dbReference type="NCBI Taxonomy" id="3044273"/>
    <lineage>
        <taxon>Bacteria</taxon>
        <taxon>Pseudomonadati</taxon>
        <taxon>Pseudomonadota</taxon>
        <taxon>Betaproteobacteria</taxon>
        <taxon>Neisseriales</taxon>
        <taxon>Chromobacteriaceae</taxon>
        <taxon>Aquitalea</taxon>
    </lineage>
</organism>
<protein>
    <submittedName>
        <fullName evidence="6">LysR family transcriptional regulator</fullName>
    </submittedName>
</protein>
<evidence type="ECO:0000256" key="3">
    <source>
        <dbReference type="ARBA" id="ARBA00023125"/>
    </source>
</evidence>
<accession>A0A838YBN6</accession>
<dbReference type="SUPFAM" id="SSF53850">
    <property type="entry name" value="Periplasmic binding protein-like II"/>
    <property type="match status" value="1"/>
</dbReference>
<evidence type="ECO:0000256" key="2">
    <source>
        <dbReference type="ARBA" id="ARBA00023015"/>
    </source>
</evidence>
<gene>
    <name evidence="6" type="ORF">H2Z84_08610</name>
</gene>
<dbReference type="InterPro" id="IPR058163">
    <property type="entry name" value="LysR-type_TF_proteobact-type"/>
</dbReference>
<evidence type="ECO:0000256" key="1">
    <source>
        <dbReference type="ARBA" id="ARBA00009437"/>
    </source>
</evidence>
<proteinExistence type="inferred from homology"/>
<dbReference type="Pfam" id="PF03466">
    <property type="entry name" value="LysR_substrate"/>
    <property type="match status" value="1"/>
</dbReference>
<dbReference type="SUPFAM" id="SSF46785">
    <property type="entry name" value="Winged helix' DNA-binding domain"/>
    <property type="match status" value="1"/>
</dbReference>
<keyword evidence="4" id="KW-0804">Transcription</keyword>
<dbReference type="AlphaFoldDB" id="A0A838YBN6"/>
<evidence type="ECO:0000313" key="6">
    <source>
        <dbReference type="EMBL" id="MBA4708445.1"/>
    </source>
</evidence>
<dbReference type="Pfam" id="PF00126">
    <property type="entry name" value="HTH_1"/>
    <property type="match status" value="1"/>
</dbReference>
<dbReference type="InterPro" id="IPR036388">
    <property type="entry name" value="WH-like_DNA-bd_sf"/>
</dbReference>
<dbReference type="InterPro" id="IPR005119">
    <property type="entry name" value="LysR_subst-bd"/>
</dbReference>
<keyword evidence="2" id="KW-0805">Transcription regulation</keyword>
<reference evidence="6 7" key="1">
    <citation type="submission" date="2020-07" db="EMBL/GenBank/DDBJ databases">
        <title>Draft genome sequence of violacein-producing bacteria and related species.</title>
        <authorList>
            <person name="Wilson H.S."/>
            <person name="De Leon M.E."/>
        </authorList>
    </citation>
    <scope>NUCLEOTIDE SEQUENCE [LARGE SCALE GENOMIC DNA]</scope>
    <source>
        <strain evidence="6 7">HSC-21Su07</strain>
    </source>
</reference>
<dbReference type="CDD" id="cd08471">
    <property type="entry name" value="PBP2_CrgA_like_2"/>
    <property type="match status" value="1"/>
</dbReference>
<dbReference type="Gene3D" id="1.10.10.10">
    <property type="entry name" value="Winged helix-like DNA-binding domain superfamily/Winged helix DNA-binding domain"/>
    <property type="match status" value="1"/>
</dbReference>
<dbReference type="PANTHER" id="PTHR30537">
    <property type="entry name" value="HTH-TYPE TRANSCRIPTIONAL REGULATOR"/>
    <property type="match status" value="1"/>
</dbReference>
<comment type="caution">
    <text evidence="6">The sequence shown here is derived from an EMBL/GenBank/DDBJ whole genome shotgun (WGS) entry which is preliminary data.</text>
</comment>
<evidence type="ECO:0000313" key="7">
    <source>
        <dbReference type="Proteomes" id="UP000545606"/>
    </source>
</evidence>
<dbReference type="GO" id="GO:0006351">
    <property type="term" value="P:DNA-templated transcription"/>
    <property type="evidence" value="ECO:0007669"/>
    <property type="project" value="TreeGrafter"/>
</dbReference>
<sequence>MTLLVAVVDAGGFSAAARRLSLPLATVSRKVADLEAHLGVQLLQRSTRHIALTDAGRSYVESCRRILDDVNETERAAIGEYAAPKGDLVITAPVVFGRLHVTPVVVEFLKAFPAINVRLLLSDRVSHLLEEHIDLAVRIGPLPDSSMVASRVGEVRQVVCACPEYLAERGVPALPEDIAVHDCISYESLAGTQAWPFYRGEAVSLLPIKPRLIVNGAEAALDAACGGLGLTRVLSYQCEPARQAGRVQIVLADFEPAPWPVSLLYAGQGRLPIKLRAFLDFAAPRLRRQLAGG</sequence>
<dbReference type="GO" id="GO:0043565">
    <property type="term" value="F:sequence-specific DNA binding"/>
    <property type="evidence" value="ECO:0007669"/>
    <property type="project" value="TreeGrafter"/>
</dbReference>
<comment type="similarity">
    <text evidence="1">Belongs to the LysR transcriptional regulatory family.</text>
</comment>
<dbReference type="GO" id="GO:0003700">
    <property type="term" value="F:DNA-binding transcription factor activity"/>
    <property type="evidence" value="ECO:0007669"/>
    <property type="project" value="InterPro"/>
</dbReference>
<keyword evidence="7" id="KW-1185">Reference proteome</keyword>
<dbReference type="PANTHER" id="PTHR30537:SF5">
    <property type="entry name" value="HTH-TYPE TRANSCRIPTIONAL ACTIVATOR TTDR-RELATED"/>
    <property type="match status" value="1"/>
</dbReference>
<dbReference type="Gene3D" id="3.40.190.290">
    <property type="match status" value="1"/>
</dbReference>
<evidence type="ECO:0000259" key="5">
    <source>
        <dbReference type="PROSITE" id="PS50931"/>
    </source>
</evidence>
<keyword evidence="3" id="KW-0238">DNA-binding</keyword>
<dbReference type="InterPro" id="IPR036390">
    <property type="entry name" value="WH_DNA-bd_sf"/>
</dbReference>
<dbReference type="InterPro" id="IPR000847">
    <property type="entry name" value="LysR_HTH_N"/>
</dbReference>
<name>A0A838YBN6_9NEIS</name>